<sequence length="1260" mass="139123">MSKLYTLLTSFLSLSIIGTGLAAAAIVIFAAYFQLPLLWTSLLLAIIPISWCIYALVRKIRQHGAGNKIDGLFAQAAEMASRNAAPDRRDDIDMLNKRLLEAVRTIKESKLGHTSGKAALYELPWYIVIGNPAAGKSTAIVHSGLNFPFSDKAGRAVQGIGGTRNCDWFFTTEGILLDTAGRYAIEDEDRSEWFGFLRLLKKYRPKAPVNGIVIVASIAELVSSKPDVTIALAKQLRQRVQELTERLELFVPVYVVFTKMDLVAGFVDFFEDANDDERSRVWGATLPYSADGSANAVSSFDLHFDHLSDGLRELGTTRMSAHRGQSVSPGVLSFPLEFAGLRHHLRSFIATLFEDNPYQFKPIFRGFYFTSAIQEGNAAHSAATRIARQFNLSEGRPLSASIESRTGFFLKHLFSSVIFTDKQLVRQYASRKKLWLRQAVFFGGALGLGLLIASWTWSYHANRQLLSNIQADLDKSVKVQAMQTDLASRLEALEILQDRLEQLQRYRHDKPLSLGFGLYQGERLEHKLRTEYFAGLRQIMLAPVTENLETFLAAAARHAASSAPADPAGHASDRQPADKDAPPESAGQRASAPSTPYAEPSTGNADAVYNALKTYLMLANRDRIDTSHLGDQLTRFWRDWLEANRGNTSREQIIRTAEKLIRFYLAQAGEPDFPIVENKLALVEQVRENLRVTMKGMPARQRVYNEIKMRASTRYPTRTVASIVGDENRRWVAGSHTVSGAFTREAWEKFVSGAIRDASNATLQTADWVLKTAANNDLTLEGSPEQIERDLTRMYKSEYIGEWKKFIRGATVTEFGNLDEAIAALNRLGDTSSSPISTLLQTVHAETSWDNPSLAQQGLQNAGNGVMNWFRTIILRKTPSELHNAVPASPDKAPKIQEGMIGKEFSSIAKLTVLRDNNQNATLVSTYLGHLSKVRSRFNQIRNSGDIGPPSRQLMQATLDGSGSELSDTLRYVEESMLIGMADSERAAVRPLLVRPLMQAFAVIVAPTEVEVNSTWKAQVLDPFQRGLAGKYPFSPQAKVEATPDEISRIFGPDGAIAKYLQSPLGPLVTRRGDLISARTWADIGIRLNPVFTANVGRYVGNPAASGMGAENNATPVTQFRMRPSPATGLSEYTIEIDGQILRYRNGQQDWVNFVWPSPSNQPGARISGLATDGQPVEIRDFPGKFGLEKLIDAARRQKLDNGAFELTWTAGQHSVSVTFSLISDTRGQGPSAGSNHQNGLRGLQLPATVAAAQANSQER</sequence>
<name>A0ABU6J6T7_9BURK</name>
<keyword evidence="8" id="KW-1185">Reference proteome</keyword>
<dbReference type="InterPro" id="IPR025743">
    <property type="entry name" value="TssM1_N"/>
</dbReference>
<feature type="region of interest" description="Disordered" evidence="1">
    <location>
        <begin position="1225"/>
        <end position="1244"/>
    </location>
</feature>
<dbReference type="Pfam" id="PF06744">
    <property type="entry name" value="IcmF_C"/>
    <property type="match status" value="1"/>
</dbReference>
<dbReference type="InterPro" id="IPR053156">
    <property type="entry name" value="T6SS_TssM-like"/>
</dbReference>
<dbReference type="InterPro" id="IPR009612">
    <property type="entry name" value="IcmF-rel"/>
</dbReference>
<evidence type="ECO:0000259" key="6">
    <source>
        <dbReference type="Pfam" id="PF21070"/>
    </source>
</evidence>
<dbReference type="InterPro" id="IPR017731">
    <property type="entry name" value="TssM1-like"/>
</dbReference>
<evidence type="ECO:0000259" key="3">
    <source>
        <dbReference type="Pfam" id="PF06744"/>
    </source>
</evidence>
<keyword evidence="2" id="KW-0812">Transmembrane</keyword>
<dbReference type="CDD" id="cd00882">
    <property type="entry name" value="Ras_like_GTPase"/>
    <property type="match status" value="1"/>
</dbReference>
<evidence type="ECO:0000259" key="5">
    <source>
        <dbReference type="Pfam" id="PF14331"/>
    </source>
</evidence>
<dbReference type="Pfam" id="PF14331">
    <property type="entry name" value="IcmF-related_N"/>
    <property type="match status" value="1"/>
</dbReference>
<gene>
    <name evidence="7" type="primary">tssM</name>
    <name evidence="7" type="ORF">RY831_09380</name>
</gene>
<accession>A0ABU6J6T7</accession>
<dbReference type="InterPro" id="IPR048677">
    <property type="entry name" value="TssM1_hel"/>
</dbReference>
<evidence type="ECO:0000256" key="2">
    <source>
        <dbReference type="SAM" id="Phobius"/>
    </source>
</evidence>
<comment type="caution">
    <text evidence="7">The sequence shown here is derived from an EMBL/GenBank/DDBJ whole genome shotgun (WGS) entry which is preliminary data.</text>
</comment>
<feature type="transmembrane region" description="Helical" evidence="2">
    <location>
        <begin position="7"/>
        <end position="32"/>
    </location>
</feature>
<dbReference type="Pfam" id="PF21070">
    <property type="entry name" value="IcmF_helical"/>
    <property type="match status" value="1"/>
</dbReference>
<dbReference type="RefSeq" id="WP_326506078.1">
    <property type="nucleotide sequence ID" value="NZ_JAWIIV010000006.1"/>
</dbReference>
<feature type="compositionally biased region" description="Basic and acidic residues" evidence="1">
    <location>
        <begin position="571"/>
        <end position="582"/>
    </location>
</feature>
<reference evidence="7 8" key="1">
    <citation type="submission" date="2023-10" db="EMBL/GenBank/DDBJ databases">
        <title>Noviherbaspirillum sp. CPCC 100848 genome assembly.</title>
        <authorList>
            <person name="Li X.Y."/>
            <person name="Fang X.M."/>
        </authorList>
    </citation>
    <scope>NUCLEOTIDE SEQUENCE [LARGE SCALE GENOMIC DNA]</scope>
    <source>
        <strain evidence="7 8">CPCC 100848</strain>
    </source>
</reference>
<proteinExistence type="predicted"/>
<dbReference type="SUPFAM" id="SSF52540">
    <property type="entry name" value="P-loop containing nucleoside triphosphate hydrolases"/>
    <property type="match status" value="1"/>
</dbReference>
<dbReference type="EMBL" id="JAWIIV010000006">
    <property type="protein sequence ID" value="MEC4719360.1"/>
    <property type="molecule type" value="Genomic_DNA"/>
</dbReference>
<dbReference type="PANTHER" id="PTHR36153:SF1">
    <property type="entry name" value="TYPE VI SECRETION SYSTEM COMPONENT TSSM1"/>
    <property type="match status" value="1"/>
</dbReference>
<evidence type="ECO:0000256" key="1">
    <source>
        <dbReference type="SAM" id="MobiDB-lite"/>
    </source>
</evidence>
<feature type="region of interest" description="Disordered" evidence="1">
    <location>
        <begin position="562"/>
        <end position="603"/>
    </location>
</feature>
<dbReference type="InterPro" id="IPR010623">
    <property type="entry name" value="IcmF_C"/>
</dbReference>
<evidence type="ECO:0000313" key="8">
    <source>
        <dbReference type="Proteomes" id="UP001352263"/>
    </source>
</evidence>
<organism evidence="7 8">
    <name type="scientific">Noviherbaspirillum album</name>
    <dbReference type="NCBI Taxonomy" id="3080276"/>
    <lineage>
        <taxon>Bacteria</taxon>
        <taxon>Pseudomonadati</taxon>
        <taxon>Pseudomonadota</taxon>
        <taxon>Betaproteobacteria</taxon>
        <taxon>Burkholderiales</taxon>
        <taxon>Oxalobacteraceae</taxon>
        <taxon>Noviherbaspirillum</taxon>
    </lineage>
</organism>
<feature type="compositionally biased region" description="Polar residues" evidence="1">
    <location>
        <begin position="1225"/>
        <end position="1239"/>
    </location>
</feature>
<feature type="transmembrane region" description="Helical" evidence="2">
    <location>
        <begin position="434"/>
        <end position="457"/>
    </location>
</feature>
<dbReference type="PANTHER" id="PTHR36153">
    <property type="entry name" value="INNER MEMBRANE PROTEIN-RELATED"/>
    <property type="match status" value="1"/>
</dbReference>
<evidence type="ECO:0000313" key="7">
    <source>
        <dbReference type="EMBL" id="MEC4719360.1"/>
    </source>
</evidence>
<keyword evidence="2" id="KW-1133">Transmembrane helix</keyword>
<feature type="domain" description="Type VI secretion system IcmF C-terminal" evidence="3">
    <location>
        <begin position="1120"/>
        <end position="1221"/>
    </location>
</feature>
<dbReference type="Proteomes" id="UP001352263">
    <property type="component" value="Unassembled WGS sequence"/>
</dbReference>
<feature type="transmembrane region" description="Helical" evidence="2">
    <location>
        <begin position="38"/>
        <end position="57"/>
    </location>
</feature>
<feature type="domain" description="Type VI secretion system component TssM1 helical" evidence="6">
    <location>
        <begin position="1007"/>
        <end position="1096"/>
    </location>
</feature>
<feature type="domain" description="Type VI secretion system component TssM1 N-terminal" evidence="5">
    <location>
        <begin position="187"/>
        <end position="441"/>
    </location>
</feature>
<dbReference type="NCBIfam" id="TIGR03348">
    <property type="entry name" value="VI_IcmF"/>
    <property type="match status" value="1"/>
</dbReference>
<keyword evidence="2" id="KW-0472">Membrane</keyword>
<evidence type="ECO:0000259" key="4">
    <source>
        <dbReference type="Pfam" id="PF06761"/>
    </source>
</evidence>
<dbReference type="InterPro" id="IPR027417">
    <property type="entry name" value="P-loop_NTPase"/>
</dbReference>
<feature type="domain" description="IcmF-related" evidence="4">
    <location>
        <begin position="490"/>
        <end position="848"/>
    </location>
</feature>
<protein>
    <submittedName>
        <fullName evidence="7">Type VI secretion system membrane subunit TssM</fullName>
    </submittedName>
</protein>
<dbReference type="Pfam" id="PF06761">
    <property type="entry name" value="IcmF-related"/>
    <property type="match status" value="1"/>
</dbReference>